<dbReference type="SUPFAM" id="SSF53822">
    <property type="entry name" value="Periplasmic binding protein-like I"/>
    <property type="match status" value="1"/>
</dbReference>
<dbReference type="InterPro" id="IPR010982">
    <property type="entry name" value="Lambda_DNA-bd_dom_sf"/>
</dbReference>
<dbReference type="PROSITE" id="PS50932">
    <property type="entry name" value="HTH_LACI_2"/>
    <property type="match status" value="1"/>
</dbReference>
<dbReference type="Gene3D" id="1.10.260.40">
    <property type="entry name" value="lambda repressor-like DNA-binding domains"/>
    <property type="match status" value="1"/>
</dbReference>
<keyword evidence="2" id="KW-0238">DNA-binding</keyword>
<dbReference type="InterPro" id="IPR000843">
    <property type="entry name" value="HTH_LacI"/>
</dbReference>
<dbReference type="CDD" id="cd01392">
    <property type="entry name" value="HTH_LacI"/>
    <property type="match status" value="1"/>
</dbReference>
<organism evidence="5">
    <name type="scientific">Gulosibacter sediminis</name>
    <dbReference type="NCBI Taxonomy" id="1729695"/>
    <lineage>
        <taxon>Bacteria</taxon>
        <taxon>Bacillati</taxon>
        <taxon>Actinomycetota</taxon>
        <taxon>Actinomycetes</taxon>
        <taxon>Micrococcales</taxon>
        <taxon>Microbacteriaceae</taxon>
        <taxon>Gulosibacter</taxon>
    </lineage>
</organism>
<evidence type="ECO:0000313" key="5">
    <source>
        <dbReference type="EMBL" id="UQN14833.1"/>
    </source>
</evidence>
<dbReference type="InterPro" id="IPR046335">
    <property type="entry name" value="LacI/GalR-like_sensor"/>
</dbReference>
<sequence length="330" mass="35005">MTKRAVTIQDVARYAGVSRTTVSDALNGTGRVSEATRLAITDAAATLGYRPNVAAKSLRTSTTGTIGIHLPEAMTRIDYYLQIIFGALEAAALADVDVTLITSRRLGENTRPRVDGVVVIDPLSDDAIAQQLLALDVPIVTLEHAAGHRADGVVEADHEGALVELLDHLRERGVTAPALLASPAVTDWGVRVQRRFREWCADHGVPALVTERPFGSPSSVYAEALRDLFALRPEVDGVICGPSASSLVALDVLEDLGRTAGDDVLLAALVDSPSLVYTDPPITAINLEPRAAGSECVNLLVELLRGRRPRDGASVPLPISVEYRASTLGS</sequence>
<dbReference type="EMBL" id="CP097160">
    <property type="protein sequence ID" value="UQN14833.1"/>
    <property type="molecule type" value="Genomic_DNA"/>
</dbReference>
<evidence type="ECO:0000259" key="4">
    <source>
        <dbReference type="PROSITE" id="PS50932"/>
    </source>
</evidence>
<feature type="domain" description="HTH lacI-type" evidence="4">
    <location>
        <begin position="6"/>
        <end position="60"/>
    </location>
</feature>
<protein>
    <submittedName>
        <fullName evidence="5">LacI family transcriptional regulator</fullName>
    </submittedName>
</protein>
<keyword evidence="1" id="KW-0805">Transcription regulation</keyword>
<reference evidence="5" key="1">
    <citation type="submission" date="2022-05" db="EMBL/GenBank/DDBJ databases">
        <title>Complete genome sequence of toluene-degrading Gulosibacter sediminis strain ACHW.36C.</title>
        <authorList>
            <person name="Wai A.C."/>
            <person name="Lai G.K."/>
            <person name="Griffin S.D."/>
            <person name="Leung F.C."/>
        </authorList>
    </citation>
    <scope>NUCLEOTIDE SEQUENCE [LARGE SCALE GENOMIC DNA]</scope>
    <source>
        <strain evidence="5">ACHW.36C</strain>
    </source>
</reference>
<dbReference type="Pfam" id="PF00356">
    <property type="entry name" value="LacI"/>
    <property type="match status" value="1"/>
</dbReference>
<proteinExistence type="predicted"/>
<gene>
    <name evidence="5" type="ORF">M3M28_12445</name>
</gene>
<dbReference type="CDD" id="cd06267">
    <property type="entry name" value="PBP1_LacI_sugar_binding-like"/>
    <property type="match status" value="1"/>
</dbReference>
<dbReference type="SUPFAM" id="SSF47413">
    <property type="entry name" value="lambda repressor-like DNA-binding domains"/>
    <property type="match status" value="1"/>
</dbReference>
<dbReference type="SMART" id="SM00354">
    <property type="entry name" value="HTH_LACI"/>
    <property type="match status" value="1"/>
</dbReference>
<evidence type="ECO:0000256" key="1">
    <source>
        <dbReference type="ARBA" id="ARBA00023015"/>
    </source>
</evidence>
<dbReference type="PROSITE" id="PS00356">
    <property type="entry name" value="HTH_LACI_1"/>
    <property type="match status" value="1"/>
</dbReference>
<evidence type="ECO:0000256" key="2">
    <source>
        <dbReference type="ARBA" id="ARBA00023125"/>
    </source>
</evidence>
<dbReference type="Gene3D" id="3.40.50.2300">
    <property type="match status" value="2"/>
</dbReference>
<dbReference type="PANTHER" id="PTHR30146">
    <property type="entry name" value="LACI-RELATED TRANSCRIPTIONAL REPRESSOR"/>
    <property type="match status" value="1"/>
</dbReference>
<dbReference type="InterPro" id="IPR028082">
    <property type="entry name" value="Peripla_BP_I"/>
</dbReference>
<evidence type="ECO:0000256" key="3">
    <source>
        <dbReference type="ARBA" id="ARBA00023163"/>
    </source>
</evidence>
<name>A0ABY4N0S8_9MICO</name>
<accession>A0ABY4N0S8</accession>
<dbReference type="PANTHER" id="PTHR30146:SF153">
    <property type="entry name" value="LACTOSE OPERON REPRESSOR"/>
    <property type="match status" value="1"/>
</dbReference>
<keyword evidence="3" id="KW-0804">Transcription</keyword>
<dbReference type="Pfam" id="PF13377">
    <property type="entry name" value="Peripla_BP_3"/>
    <property type="match status" value="1"/>
</dbReference>